<dbReference type="OrthoDB" id="9823055at2"/>
<sequence>MTEEARAALQQVREAVSLILAGGWEPGDGRVEFRGVLDRESVPAGPFCWWNLDGEILLSCLWVRNGHELSSVPVGDLTANNDHGWCGEVNDLLLDLDDDHRQQLRSWLREECDLQHPETAIVWAADLWAAASTVGGVLEEEARQRLVVTIRKHLDAGRISPARIRRLTGISRSMLRRTAQDEPEK</sequence>
<name>A0A3P1T1L8_9ACTN</name>
<protein>
    <submittedName>
        <fullName evidence="1">Uncharacterized protein</fullName>
    </submittedName>
</protein>
<gene>
    <name evidence="1" type="ORF">EII34_14725</name>
</gene>
<dbReference type="EMBL" id="RQZG01000024">
    <property type="protein sequence ID" value="RRD03254.1"/>
    <property type="molecule type" value="Genomic_DNA"/>
</dbReference>
<organism evidence="1 2">
    <name type="scientific">Arachnia propionica</name>
    <dbReference type="NCBI Taxonomy" id="1750"/>
    <lineage>
        <taxon>Bacteria</taxon>
        <taxon>Bacillati</taxon>
        <taxon>Actinomycetota</taxon>
        <taxon>Actinomycetes</taxon>
        <taxon>Propionibacteriales</taxon>
        <taxon>Propionibacteriaceae</taxon>
        <taxon>Arachnia</taxon>
    </lineage>
</organism>
<proteinExistence type="predicted"/>
<dbReference type="AlphaFoldDB" id="A0A3P1T1L8"/>
<reference evidence="1 2" key="1">
    <citation type="submission" date="2018-11" db="EMBL/GenBank/DDBJ databases">
        <title>Genomes From Bacteria Associated with the Canine Oral Cavity: a Test Case for Automated Genome-Based Taxonomic Assignment.</title>
        <authorList>
            <person name="Coil D.A."/>
            <person name="Jospin G."/>
            <person name="Darling A.E."/>
            <person name="Wallis C."/>
            <person name="Davis I.J."/>
            <person name="Harris S."/>
            <person name="Eisen J.A."/>
            <person name="Holcombe L.J."/>
            <person name="O'Flynn C."/>
        </authorList>
    </citation>
    <scope>NUCLEOTIDE SEQUENCE [LARGE SCALE GENOMIC DNA]</scope>
    <source>
        <strain evidence="1 2">OH887_COT-365</strain>
    </source>
</reference>
<accession>A0A3P1T1L8</accession>
<evidence type="ECO:0000313" key="2">
    <source>
        <dbReference type="Proteomes" id="UP000280819"/>
    </source>
</evidence>
<evidence type="ECO:0000313" key="1">
    <source>
        <dbReference type="EMBL" id="RRD03254.1"/>
    </source>
</evidence>
<dbReference type="Proteomes" id="UP000280819">
    <property type="component" value="Unassembled WGS sequence"/>
</dbReference>
<comment type="caution">
    <text evidence="1">The sequence shown here is derived from an EMBL/GenBank/DDBJ whole genome shotgun (WGS) entry which is preliminary data.</text>
</comment>
<dbReference type="RefSeq" id="WP_124845931.1">
    <property type="nucleotide sequence ID" value="NZ_RQZG01000024.1"/>
</dbReference>